<evidence type="ECO:0000256" key="1">
    <source>
        <dbReference type="SAM" id="MobiDB-lite"/>
    </source>
</evidence>
<evidence type="ECO:0000313" key="2">
    <source>
        <dbReference type="EMBL" id="OWZ09384.1"/>
    </source>
</evidence>
<feature type="region of interest" description="Disordered" evidence="1">
    <location>
        <begin position="114"/>
        <end position="138"/>
    </location>
</feature>
<evidence type="ECO:0000313" key="3">
    <source>
        <dbReference type="Proteomes" id="UP000198211"/>
    </source>
</evidence>
<dbReference type="AlphaFoldDB" id="A0A225VW34"/>
<sequence>MAAETLVEATTPTVGRVTNVSGAKRSRAAIASTNHGNNHHEVLLEGRRDGSGTAPASDVNLWETTDAPQFAGYQSTSMNGFLKSKGSWNILQVGRSCYELGLTVTMNGPCPRLMKTDRTDERSSRGEWDVAASRTSET</sequence>
<comment type="caution">
    <text evidence="2">The sequence shown here is derived from an EMBL/GenBank/DDBJ whole genome shotgun (WGS) entry which is preliminary data.</text>
</comment>
<reference evidence="3" key="1">
    <citation type="submission" date="2017-03" db="EMBL/GenBank/DDBJ databases">
        <title>Phytopthora megakarya and P. palmivora, two closely related causual agents of cacao black pod achieved similar genome size and gene model numbers by different mechanisms.</title>
        <authorList>
            <person name="Ali S."/>
            <person name="Shao J."/>
            <person name="Larry D.J."/>
            <person name="Kronmiller B."/>
            <person name="Shen D."/>
            <person name="Strem M.D."/>
            <person name="Melnick R.L."/>
            <person name="Guiltinan M.J."/>
            <person name="Tyler B.M."/>
            <person name="Meinhardt L.W."/>
            <person name="Bailey B.A."/>
        </authorList>
    </citation>
    <scope>NUCLEOTIDE SEQUENCE [LARGE SCALE GENOMIC DNA]</scope>
    <source>
        <strain evidence="3">zdho120</strain>
    </source>
</reference>
<feature type="non-terminal residue" evidence="2">
    <location>
        <position position="138"/>
    </location>
</feature>
<protein>
    <submittedName>
        <fullName evidence="2">Uncharacterized protein</fullName>
    </submittedName>
</protein>
<gene>
    <name evidence="2" type="ORF">PHMEG_00017919</name>
</gene>
<feature type="compositionally biased region" description="Basic and acidic residues" evidence="1">
    <location>
        <begin position="114"/>
        <end position="128"/>
    </location>
</feature>
<keyword evidence="3" id="KW-1185">Reference proteome</keyword>
<organism evidence="2 3">
    <name type="scientific">Phytophthora megakarya</name>
    <dbReference type="NCBI Taxonomy" id="4795"/>
    <lineage>
        <taxon>Eukaryota</taxon>
        <taxon>Sar</taxon>
        <taxon>Stramenopiles</taxon>
        <taxon>Oomycota</taxon>
        <taxon>Peronosporomycetes</taxon>
        <taxon>Peronosporales</taxon>
        <taxon>Peronosporaceae</taxon>
        <taxon>Phytophthora</taxon>
    </lineage>
</organism>
<name>A0A225VW34_9STRA</name>
<dbReference type="EMBL" id="NBNE01002811">
    <property type="protein sequence ID" value="OWZ09384.1"/>
    <property type="molecule type" value="Genomic_DNA"/>
</dbReference>
<accession>A0A225VW34</accession>
<proteinExistence type="predicted"/>
<dbReference type="Proteomes" id="UP000198211">
    <property type="component" value="Unassembled WGS sequence"/>
</dbReference>